<dbReference type="AlphaFoldDB" id="U4LN40"/>
<proteinExistence type="predicted"/>
<evidence type="ECO:0000313" key="1">
    <source>
        <dbReference type="EMBL" id="CCX15740.1"/>
    </source>
</evidence>
<evidence type="ECO:0000313" key="2">
    <source>
        <dbReference type="Proteomes" id="UP000018144"/>
    </source>
</evidence>
<name>U4LN40_PYROM</name>
<reference evidence="1 2" key="1">
    <citation type="journal article" date="2013" name="PLoS Genet.">
        <title>The genome and development-dependent transcriptomes of Pyronema confluens: a window into fungal evolution.</title>
        <authorList>
            <person name="Traeger S."/>
            <person name="Altegoer F."/>
            <person name="Freitag M."/>
            <person name="Gabaldon T."/>
            <person name="Kempken F."/>
            <person name="Kumar A."/>
            <person name="Marcet-Houben M."/>
            <person name="Poggeler S."/>
            <person name="Stajich J.E."/>
            <person name="Nowrousian M."/>
        </authorList>
    </citation>
    <scope>NUCLEOTIDE SEQUENCE [LARGE SCALE GENOMIC DNA]</scope>
    <source>
        <strain evidence="2">CBS 100304</strain>
        <tissue evidence="1">Vegetative mycelium</tissue>
    </source>
</reference>
<accession>U4LN40</accession>
<dbReference type="Proteomes" id="UP000018144">
    <property type="component" value="Unassembled WGS sequence"/>
</dbReference>
<gene>
    <name evidence="1" type="ORF">PCON_02166</name>
</gene>
<organism evidence="1 2">
    <name type="scientific">Pyronema omphalodes (strain CBS 100304)</name>
    <name type="common">Pyronema confluens</name>
    <dbReference type="NCBI Taxonomy" id="1076935"/>
    <lineage>
        <taxon>Eukaryota</taxon>
        <taxon>Fungi</taxon>
        <taxon>Dikarya</taxon>
        <taxon>Ascomycota</taxon>
        <taxon>Pezizomycotina</taxon>
        <taxon>Pezizomycetes</taxon>
        <taxon>Pezizales</taxon>
        <taxon>Pyronemataceae</taxon>
        <taxon>Pyronema</taxon>
    </lineage>
</organism>
<dbReference type="EMBL" id="HF936257">
    <property type="protein sequence ID" value="CCX15740.1"/>
    <property type="molecule type" value="Genomic_DNA"/>
</dbReference>
<sequence length="70" mass="7510">MIEPQRRDLQLRSRGRLKASRTVLVILQQRHGSATMEGVTGIFGSSSGSPAEVTAKIANLQPGAFFLGVD</sequence>
<protein>
    <submittedName>
        <fullName evidence="1">Uncharacterized protein</fullName>
    </submittedName>
</protein>
<keyword evidence="2" id="KW-1185">Reference proteome</keyword>